<dbReference type="NCBIfam" id="NF040517">
    <property type="entry name" value="Lacto_Palin_RP2"/>
    <property type="match status" value="2"/>
</dbReference>
<gene>
    <name evidence="1" type="ORF">BVJ53_03100</name>
</gene>
<dbReference type="Proteomes" id="UP000290475">
    <property type="component" value="Unassembled WGS sequence"/>
</dbReference>
<sequence>MAKPGPSRLRPLTLRLLNAPVHALKRVHCRRSLRIRTLVAMVKARPSRPRPLILRLLNAPVHAL</sequence>
<dbReference type="AntiFam" id="ANF00267">
    <property type="entry name" value="DNA repeat translations related to WP_015765070.1"/>
</dbReference>
<dbReference type="EMBL" id="MSSM01000005">
    <property type="protein sequence ID" value="RXT29685.1"/>
    <property type="molecule type" value="Genomic_DNA"/>
</dbReference>
<evidence type="ECO:0000313" key="1">
    <source>
        <dbReference type="EMBL" id="RXT29685.1"/>
    </source>
</evidence>
<protein>
    <submittedName>
        <fullName evidence="1">Uncharacterized protein</fullName>
    </submittedName>
</protein>
<name>A0A4Q1UF58_9LACO</name>
<comment type="caution">
    <text evidence="1">The sequence shown here is derived from an EMBL/GenBank/DDBJ whole genome shotgun (WGS) entry which is preliminary data.</text>
</comment>
<evidence type="ECO:0000313" key="2">
    <source>
        <dbReference type="Proteomes" id="UP000290475"/>
    </source>
</evidence>
<dbReference type="AlphaFoldDB" id="A0A4Q1UF58"/>
<proteinExistence type="predicted"/>
<organism evidence="1 2">
    <name type="scientific">Lacticaseibacillus chiayiensis</name>
    <dbReference type="NCBI Taxonomy" id="2100821"/>
    <lineage>
        <taxon>Bacteria</taxon>
        <taxon>Bacillati</taxon>
        <taxon>Bacillota</taxon>
        <taxon>Bacilli</taxon>
        <taxon>Lactobacillales</taxon>
        <taxon>Lactobacillaceae</taxon>
        <taxon>Lacticaseibacillus</taxon>
    </lineage>
</organism>
<accession>A0A4Q1UF58</accession>
<reference evidence="1 2" key="1">
    <citation type="submission" date="2017-01" db="EMBL/GenBank/DDBJ databases">
        <title>Lactobacillus chiayiensis sp. nov., a lactic acid bacterium isolated from compost.</title>
        <authorList>
            <person name="Huang C.-H."/>
        </authorList>
    </citation>
    <scope>NUCLEOTIDE SEQUENCE [LARGE SCALE GENOMIC DNA]</scope>
    <source>
        <strain evidence="2">chh01</strain>
    </source>
</reference>